<dbReference type="Pfam" id="PF01636">
    <property type="entry name" value="APH"/>
    <property type="match status" value="1"/>
</dbReference>
<gene>
    <name evidence="2" type="ORF">GCM10011534_31910</name>
</gene>
<dbReference type="InterPro" id="IPR002575">
    <property type="entry name" value="Aminoglycoside_PTrfase"/>
</dbReference>
<dbReference type="SUPFAM" id="SSF56112">
    <property type="entry name" value="Protein kinase-like (PK-like)"/>
    <property type="match status" value="1"/>
</dbReference>
<feature type="domain" description="Aminoglycoside phosphotransferase" evidence="1">
    <location>
        <begin position="33"/>
        <end position="253"/>
    </location>
</feature>
<proteinExistence type="predicted"/>
<accession>A0A917WHV1</accession>
<comment type="caution">
    <text evidence="2">The sequence shown here is derived from an EMBL/GenBank/DDBJ whole genome shotgun (WGS) entry which is preliminary data.</text>
</comment>
<sequence length="295" mass="30732">MQETGQAGRDDAAPAGLCEQVTALGHAEPGTQWTPFHGGRSNRAWRVAAAQGDVVVKLYATGRENPLFPNDPAAERACLARLAGTGIAPEPLASGTVPEGAWLIYRHVAGGEWTSGAASVARRLSLLHETPPPPGLRPRPGGSQALAAETLRLLAQCPDTAEKARVAAARPTGAEVPPADGAAFLHGDPVPGNLIVTGDGLVLIDWQCPALGDPAEDLGIFLSPAMQMLYRGTPLTEAEEAAFLAAADPPAAARYRSLAPWFHWRMAAYCLWRGAASCPAEGAAMAAELAALARY</sequence>
<evidence type="ECO:0000259" key="1">
    <source>
        <dbReference type="Pfam" id="PF01636"/>
    </source>
</evidence>
<dbReference type="Gene3D" id="3.90.1200.10">
    <property type="match status" value="1"/>
</dbReference>
<dbReference type="EMBL" id="BMLF01000002">
    <property type="protein sequence ID" value="GGM07545.1"/>
    <property type="molecule type" value="Genomic_DNA"/>
</dbReference>
<protein>
    <recommendedName>
        <fullName evidence="1">Aminoglycoside phosphotransferase domain-containing protein</fullName>
    </recommendedName>
</protein>
<organism evidence="2 3">
    <name type="scientific">Pseudooceanicola nanhaiensis</name>
    <dbReference type="NCBI Taxonomy" id="375761"/>
    <lineage>
        <taxon>Bacteria</taxon>
        <taxon>Pseudomonadati</taxon>
        <taxon>Pseudomonadota</taxon>
        <taxon>Alphaproteobacteria</taxon>
        <taxon>Rhodobacterales</taxon>
        <taxon>Paracoccaceae</taxon>
        <taxon>Pseudooceanicola</taxon>
    </lineage>
</organism>
<reference evidence="2" key="1">
    <citation type="journal article" date="2014" name="Int. J. Syst. Evol. Microbiol.">
        <title>Complete genome sequence of Corynebacterium casei LMG S-19264T (=DSM 44701T), isolated from a smear-ripened cheese.</title>
        <authorList>
            <consortium name="US DOE Joint Genome Institute (JGI-PGF)"/>
            <person name="Walter F."/>
            <person name="Albersmeier A."/>
            <person name="Kalinowski J."/>
            <person name="Ruckert C."/>
        </authorList>
    </citation>
    <scope>NUCLEOTIDE SEQUENCE</scope>
    <source>
        <strain evidence="2">CGMCC 1.6293</strain>
    </source>
</reference>
<dbReference type="RefSeq" id="WP_084178398.1">
    <property type="nucleotide sequence ID" value="NZ_BMLF01000002.1"/>
</dbReference>
<dbReference type="AlphaFoldDB" id="A0A917WHV1"/>
<dbReference type="Proteomes" id="UP000649829">
    <property type="component" value="Unassembled WGS sequence"/>
</dbReference>
<name>A0A917WHV1_9RHOB</name>
<reference evidence="2" key="2">
    <citation type="submission" date="2020-09" db="EMBL/GenBank/DDBJ databases">
        <authorList>
            <person name="Sun Q."/>
            <person name="Zhou Y."/>
        </authorList>
    </citation>
    <scope>NUCLEOTIDE SEQUENCE</scope>
    <source>
        <strain evidence="2">CGMCC 1.6293</strain>
    </source>
</reference>
<keyword evidence="3" id="KW-1185">Reference proteome</keyword>
<dbReference type="InterPro" id="IPR011009">
    <property type="entry name" value="Kinase-like_dom_sf"/>
</dbReference>
<evidence type="ECO:0000313" key="3">
    <source>
        <dbReference type="Proteomes" id="UP000649829"/>
    </source>
</evidence>
<evidence type="ECO:0000313" key="2">
    <source>
        <dbReference type="EMBL" id="GGM07545.1"/>
    </source>
</evidence>